<reference evidence="1 2" key="1">
    <citation type="submission" date="2016-08" db="EMBL/GenBank/DDBJ databases">
        <authorList>
            <person name="Seilhamer J.J."/>
        </authorList>
    </citation>
    <scope>NUCLEOTIDE SEQUENCE [LARGE SCALE GENOMIC DNA]</scope>
    <source>
        <strain evidence="1 2">NML150140-1</strain>
    </source>
</reference>
<protein>
    <submittedName>
        <fullName evidence="1">Uncharacterized protein</fullName>
    </submittedName>
</protein>
<evidence type="ECO:0000313" key="1">
    <source>
        <dbReference type="EMBL" id="ODR50722.1"/>
    </source>
</evidence>
<name>A0A1E3UH90_9FIRM</name>
<accession>A0A1E3UH90</accession>
<gene>
    <name evidence="1" type="ORF">BEI59_15265</name>
</gene>
<dbReference type="RefSeq" id="WP_069431687.1">
    <property type="nucleotide sequence ID" value="NZ_MEHA01000010.1"/>
</dbReference>
<comment type="caution">
    <text evidence="1">The sequence shown here is derived from an EMBL/GenBank/DDBJ whole genome shotgun (WGS) entry which is preliminary data.</text>
</comment>
<dbReference type="Proteomes" id="UP000094271">
    <property type="component" value="Unassembled WGS sequence"/>
</dbReference>
<evidence type="ECO:0000313" key="2">
    <source>
        <dbReference type="Proteomes" id="UP000094271"/>
    </source>
</evidence>
<dbReference type="OrthoDB" id="9811198at2"/>
<proteinExistence type="predicted"/>
<organism evidence="1 2">
    <name type="scientific">Eisenbergiella tayi</name>
    <dbReference type="NCBI Taxonomy" id="1432052"/>
    <lineage>
        <taxon>Bacteria</taxon>
        <taxon>Bacillati</taxon>
        <taxon>Bacillota</taxon>
        <taxon>Clostridia</taxon>
        <taxon>Lachnospirales</taxon>
        <taxon>Lachnospiraceae</taxon>
        <taxon>Eisenbergiella</taxon>
    </lineage>
</organism>
<dbReference type="EMBL" id="MEHA01000010">
    <property type="protein sequence ID" value="ODR50722.1"/>
    <property type="molecule type" value="Genomic_DNA"/>
</dbReference>
<dbReference type="AlphaFoldDB" id="A0A1E3UH90"/>
<sequence>MKKLSEAIGFLKSIAFFLAIKQENRKGSAIGLRQKTFYTLVCKGKRGDFLGIFELILRIGLSILPGFFIGLERQITGHPAGRSKAQTAESIVSRLLTVPSVVRAGWELL</sequence>